<evidence type="ECO:0000313" key="3">
    <source>
        <dbReference type="Proteomes" id="UP000031465"/>
    </source>
</evidence>
<evidence type="ECO:0000313" key="2">
    <source>
        <dbReference type="EMBL" id="KIC72153.1"/>
    </source>
</evidence>
<dbReference type="EMBL" id="JSAN01000061">
    <property type="protein sequence ID" value="KIC72153.1"/>
    <property type="molecule type" value="Genomic_DNA"/>
</dbReference>
<comment type="caution">
    <text evidence="2">The sequence shown here is derived from an EMBL/GenBank/DDBJ whole genome shotgun (WGS) entry which is preliminary data.</text>
</comment>
<accession>A0A0C1HBI9</accession>
<dbReference type="InterPro" id="IPR025668">
    <property type="entry name" value="Tnp_DDE_dom"/>
</dbReference>
<name>A0A0C1HBI9_9BACT</name>
<evidence type="ECO:0000259" key="1">
    <source>
        <dbReference type="Pfam" id="PF13612"/>
    </source>
</evidence>
<organism evidence="2 3">
    <name type="scientific">Candidatus Protochlamydia amoebophila</name>
    <dbReference type="NCBI Taxonomy" id="362787"/>
    <lineage>
        <taxon>Bacteria</taxon>
        <taxon>Pseudomonadati</taxon>
        <taxon>Chlamydiota</taxon>
        <taxon>Chlamydiia</taxon>
        <taxon>Parachlamydiales</taxon>
        <taxon>Parachlamydiaceae</taxon>
        <taxon>Candidatus Protochlamydia</taxon>
    </lineage>
</organism>
<dbReference type="AlphaFoldDB" id="A0A0C1HBI9"/>
<dbReference type="PATRIC" id="fig|362787.3.peg.963"/>
<dbReference type="Pfam" id="PF13612">
    <property type="entry name" value="DDE_Tnp_1_3"/>
    <property type="match status" value="1"/>
</dbReference>
<proteinExistence type="predicted"/>
<reference evidence="2 3" key="1">
    <citation type="journal article" date="2014" name="Mol. Biol. Evol.">
        <title>Massive expansion of Ubiquitination-related gene families within the Chlamydiae.</title>
        <authorList>
            <person name="Domman D."/>
            <person name="Collingro A."/>
            <person name="Lagkouvardos I."/>
            <person name="Gehre L."/>
            <person name="Weinmaier T."/>
            <person name="Rattei T."/>
            <person name="Subtil A."/>
            <person name="Horn M."/>
        </authorList>
    </citation>
    <scope>NUCLEOTIDE SEQUENCE [LARGE SCALE GENOMIC DNA]</scope>
    <source>
        <strain evidence="2 3">EI2</strain>
    </source>
</reference>
<protein>
    <recommendedName>
        <fullName evidence="1">Transposase DDE domain-containing protein</fullName>
    </recommendedName>
</protein>
<dbReference type="Proteomes" id="UP000031465">
    <property type="component" value="Unassembled WGS sequence"/>
</dbReference>
<gene>
    <name evidence="2" type="ORF">DB44_CO00230</name>
</gene>
<sequence>MAFQLNFGNVANVSAAQTLPKGIFGKLFDDEGVISKALSKGLF</sequence>
<feature type="domain" description="Transposase DDE" evidence="1">
    <location>
        <begin position="1"/>
        <end position="42"/>
    </location>
</feature>